<organism evidence="1 2">
    <name type="scientific">Candidatus Dojkabacteria bacterium</name>
    <dbReference type="NCBI Taxonomy" id="2099670"/>
    <lineage>
        <taxon>Bacteria</taxon>
        <taxon>Candidatus Dojkabacteria</taxon>
    </lineage>
</organism>
<reference evidence="1" key="1">
    <citation type="submission" date="2020-04" db="EMBL/GenBank/DDBJ databases">
        <authorList>
            <person name="Zhang T."/>
        </authorList>
    </citation>
    <scope>NUCLEOTIDE SEQUENCE</scope>
    <source>
        <strain evidence="1">HKST-UBA17</strain>
    </source>
</reference>
<comment type="caution">
    <text evidence="1">The sequence shown here is derived from an EMBL/GenBank/DDBJ whole genome shotgun (WGS) entry which is preliminary data.</text>
</comment>
<accession>A0A955KWZ2</accession>
<dbReference type="AlphaFoldDB" id="A0A955KWZ2"/>
<protein>
    <submittedName>
        <fullName evidence="1">Uncharacterized protein</fullName>
    </submittedName>
</protein>
<reference evidence="1" key="2">
    <citation type="journal article" date="2021" name="Microbiome">
        <title>Successional dynamics and alternative stable states in a saline activated sludge microbial community over 9 years.</title>
        <authorList>
            <person name="Wang Y."/>
            <person name="Ye J."/>
            <person name="Ju F."/>
            <person name="Liu L."/>
            <person name="Boyd J.A."/>
            <person name="Deng Y."/>
            <person name="Parks D.H."/>
            <person name="Jiang X."/>
            <person name="Yin X."/>
            <person name="Woodcroft B.J."/>
            <person name="Tyson G.W."/>
            <person name="Hugenholtz P."/>
            <person name="Polz M.F."/>
            <person name="Zhang T."/>
        </authorList>
    </citation>
    <scope>NUCLEOTIDE SEQUENCE</scope>
    <source>
        <strain evidence="1">HKST-UBA17</strain>
    </source>
</reference>
<proteinExistence type="predicted"/>
<sequence length="334" mass="37401">MANPFENPAISTANTPPLQQELHHKTHTTHPDTLGLLGGASDIAAFAVLDSGSTQLRPHGLDANTVFGIRETENDLLRHRQHLVEINDLQILRDHGIDIDFLREYLSNMSFLNVRHNMLIVYGSTANSIYNQMTREKSPYTKPYRPDVSDTDVLVPGAMLLHLQDRWTLAAMSAGTLGDRFTTYRYQNSAQISGEPKQRHELFAVVSDTDRDLIQIHRATNHEAPAIVLYLDLLGKLHAKLLKPVPWDEGTDPVINPYNITASGLRAVGNLLAKLGDSEVTLQEKERVIDSSSVYSQKLPMIIIKMLRGLTIHDSLDDLDLENNYDCVRELALV</sequence>
<dbReference type="EMBL" id="JAGQLN010000028">
    <property type="protein sequence ID" value="MCA9377222.1"/>
    <property type="molecule type" value="Genomic_DNA"/>
</dbReference>
<evidence type="ECO:0000313" key="1">
    <source>
        <dbReference type="EMBL" id="MCA9377222.1"/>
    </source>
</evidence>
<name>A0A955KWZ2_9BACT</name>
<evidence type="ECO:0000313" key="2">
    <source>
        <dbReference type="Proteomes" id="UP000741282"/>
    </source>
</evidence>
<gene>
    <name evidence="1" type="ORF">KC685_04875</name>
</gene>
<feature type="non-terminal residue" evidence="1">
    <location>
        <position position="334"/>
    </location>
</feature>
<dbReference type="Proteomes" id="UP000741282">
    <property type="component" value="Unassembled WGS sequence"/>
</dbReference>